<accession>A0A7S1D660</accession>
<reference evidence="2" key="1">
    <citation type="submission" date="2021-01" db="EMBL/GenBank/DDBJ databases">
        <authorList>
            <person name="Corre E."/>
            <person name="Pelletier E."/>
            <person name="Niang G."/>
            <person name="Scheremetjew M."/>
            <person name="Finn R."/>
            <person name="Kale V."/>
            <person name="Holt S."/>
            <person name="Cochrane G."/>
            <person name="Meng A."/>
            <person name="Brown T."/>
            <person name="Cohen L."/>
        </authorList>
    </citation>
    <scope>NUCLEOTIDE SEQUENCE</scope>
    <source>
        <strain evidence="2">ECT3854</strain>
    </source>
</reference>
<protein>
    <submittedName>
        <fullName evidence="2">Uncharacterized protein</fullName>
    </submittedName>
</protein>
<dbReference type="AlphaFoldDB" id="A0A7S1D660"/>
<keyword evidence="1" id="KW-0472">Membrane</keyword>
<proteinExistence type="predicted"/>
<evidence type="ECO:0000256" key="1">
    <source>
        <dbReference type="SAM" id="Phobius"/>
    </source>
</evidence>
<keyword evidence="1" id="KW-0812">Transmembrane</keyword>
<organism evidence="2">
    <name type="scientific">Cyclophora tenuis</name>
    <name type="common">Marine diatom</name>
    <dbReference type="NCBI Taxonomy" id="216820"/>
    <lineage>
        <taxon>Eukaryota</taxon>
        <taxon>Sar</taxon>
        <taxon>Stramenopiles</taxon>
        <taxon>Ochrophyta</taxon>
        <taxon>Bacillariophyta</taxon>
        <taxon>Fragilariophyceae</taxon>
        <taxon>Fragilariophycidae</taxon>
        <taxon>Cyclophorales</taxon>
        <taxon>Cyclophoraceae</taxon>
        <taxon>Cyclophora</taxon>
    </lineage>
</organism>
<keyword evidence="1" id="KW-1133">Transmembrane helix</keyword>
<feature type="transmembrane region" description="Helical" evidence="1">
    <location>
        <begin position="81"/>
        <end position="102"/>
    </location>
</feature>
<dbReference type="EMBL" id="HBFW01013615">
    <property type="protein sequence ID" value="CAD8937584.1"/>
    <property type="molecule type" value="Transcribed_RNA"/>
</dbReference>
<gene>
    <name evidence="2" type="ORF">CTEN0397_LOCUS8645</name>
</gene>
<feature type="transmembrane region" description="Helical" evidence="1">
    <location>
        <begin position="45"/>
        <end position="69"/>
    </location>
</feature>
<feature type="transmembrane region" description="Helical" evidence="1">
    <location>
        <begin position="20"/>
        <end position="39"/>
    </location>
</feature>
<name>A0A7S1D660_CYCTE</name>
<evidence type="ECO:0000313" key="2">
    <source>
        <dbReference type="EMBL" id="CAD8937584.1"/>
    </source>
</evidence>
<sequence>MKILRTNTKKTSRGRSYRNFVYATMAAINFQLVSIFLSFSKRMPLTVASLHASTVSRLIMISTMGFCLKSAYDRDRLTGTTFMRLTELITYWFLAVGFAQGIQPDRTFLLKKAKMLFLVPPLLIEIVRVNRLKRKENESG</sequence>